<dbReference type="GO" id="GO:0006888">
    <property type="term" value="P:endoplasmic reticulum to Golgi vesicle-mediated transport"/>
    <property type="evidence" value="ECO:0007669"/>
    <property type="project" value="TreeGrafter"/>
</dbReference>
<dbReference type="InterPro" id="IPR055148">
    <property type="entry name" value="ZW10_C_2"/>
</dbReference>
<dbReference type="InterPro" id="IPR046362">
    <property type="entry name" value="Zw10/DSL1_C_sf"/>
</dbReference>
<accession>A0A8J6AUC3</accession>
<dbReference type="GO" id="GO:0007094">
    <property type="term" value="P:mitotic spindle assembly checkpoint signaling"/>
    <property type="evidence" value="ECO:0007669"/>
    <property type="project" value="TreeGrafter"/>
</dbReference>
<evidence type="ECO:0000259" key="1">
    <source>
        <dbReference type="Pfam" id="PF22766"/>
    </source>
</evidence>
<feature type="domain" description="ZW10 C-terminal helical" evidence="1">
    <location>
        <begin position="309"/>
        <end position="438"/>
    </location>
</feature>
<organism evidence="2 3">
    <name type="scientific">Carpediemonas membranifera</name>
    <dbReference type="NCBI Taxonomy" id="201153"/>
    <lineage>
        <taxon>Eukaryota</taxon>
        <taxon>Metamonada</taxon>
        <taxon>Carpediemonas-like organisms</taxon>
        <taxon>Carpediemonas</taxon>
    </lineage>
</organism>
<proteinExistence type="predicted"/>
<evidence type="ECO:0000313" key="3">
    <source>
        <dbReference type="Proteomes" id="UP000717585"/>
    </source>
</evidence>
<evidence type="ECO:0000313" key="2">
    <source>
        <dbReference type="EMBL" id="KAG9392690.1"/>
    </source>
</evidence>
<reference evidence="2" key="1">
    <citation type="submission" date="2021-05" db="EMBL/GenBank/DDBJ databases">
        <title>A free-living protist that lacks canonical eukaryotic 1 DNA replication and segregation systems.</title>
        <authorList>
            <person name="Salas-Leiva D.E."/>
            <person name="Tromer E.C."/>
            <person name="Curtis B.A."/>
            <person name="Jerlstrom-Hultqvist J."/>
            <person name="Kolisko M."/>
            <person name="Yi Z."/>
            <person name="Salas-Leiva J.S."/>
            <person name="Gallot-Lavallee L."/>
            <person name="Kops G.J.P.L."/>
            <person name="Archibald J.M."/>
            <person name="Simpson A.G.B."/>
            <person name="Roger A.J."/>
        </authorList>
    </citation>
    <scope>NUCLEOTIDE SEQUENCE</scope>
    <source>
        <strain evidence="2">BICM</strain>
    </source>
</reference>
<protein>
    <submittedName>
        <fullName evidence="2">Centromere/Kinetochore protein Zw10</fullName>
    </submittedName>
</protein>
<dbReference type="PANTHER" id="PTHR12205:SF0">
    <property type="entry name" value="CENTROMERE_KINETOCHORE PROTEIN ZW10 HOMOLOG"/>
    <property type="match status" value="1"/>
</dbReference>
<dbReference type="AlphaFoldDB" id="A0A8J6AUC3"/>
<dbReference type="Pfam" id="PF22766">
    <property type="entry name" value="ZW10_C2"/>
    <property type="match status" value="1"/>
</dbReference>
<comment type="caution">
    <text evidence="2">The sequence shown here is derived from an EMBL/GenBank/DDBJ whole genome shotgun (WGS) entry which is preliminary data.</text>
</comment>
<dbReference type="EMBL" id="JAHDYR010000034">
    <property type="protein sequence ID" value="KAG9392690.1"/>
    <property type="molecule type" value="Genomic_DNA"/>
</dbReference>
<dbReference type="GO" id="GO:1990423">
    <property type="term" value="C:RZZ complex"/>
    <property type="evidence" value="ECO:0007669"/>
    <property type="project" value="TreeGrafter"/>
</dbReference>
<dbReference type="Gene3D" id="1.10.357.150">
    <property type="match status" value="1"/>
</dbReference>
<dbReference type="GO" id="GO:0005737">
    <property type="term" value="C:cytoplasm"/>
    <property type="evidence" value="ECO:0007669"/>
    <property type="project" value="GOC"/>
</dbReference>
<dbReference type="Proteomes" id="UP000717585">
    <property type="component" value="Unassembled WGS sequence"/>
</dbReference>
<dbReference type="PANTHER" id="PTHR12205">
    <property type="entry name" value="CENTROMERE/KINETOCHORE PROTEIN ZW10"/>
    <property type="match status" value="1"/>
</dbReference>
<keyword evidence="3" id="KW-1185">Reference proteome</keyword>
<name>A0A8J6AUC3_9EUKA</name>
<sequence length="443" mass="48664">MVSLLKTSQGHFDALLASASDEIELRIAAVMNSGLVNDYDAFSVAKERLLELEPVVSYLTSTEKAMYKMLVHEYRTTVEYMADVTLKHEGMVLDEIAAIRAKLDNTSNIDDHVALMGRLASLSLYDYSEKQPSGRPDPTDVAPPKPGPLGAVIDAISKYPIACQSNVAAVRCDDLGLTRLTAQAVVPTLAMFDPITADTAQAACHVLAASLGMPVTRAPVSTLLLLYSGLDVIRAKFPEVRVDEILKRLRSVILTSVLTDSGLSDHIDLFEARLDVAARDNERDLSEQLVSESLSPICETITAKAAGMRMFLPTDGFKSVFGRLINDFVFNRVVGAIFALKDISIATSEVLHTWITTEMPRFLHTNGFSPTSPDDAQYVKQYHRLMAISCLLAMRMAEIGRYVEDCRTSCPLTANELERVVRMVFTDNENRAGLIAKIRETVG</sequence>
<gene>
    <name evidence="2" type="ORF">J8273_5948</name>
</gene>